<dbReference type="AlphaFoldDB" id="A0A7G9Z0D3"/>
<feature type="transmembrane region" description="Helical" evidence="1">
    <location>
        <begin position="34"/>
        <end position="54"/>
    </location>
</feature>
<dbReference type="EMBL" id="MT631549">
    <property type="protein sequence ID" value="QNO53717.1"/>
    <property type="molecule type" value="Genomic_DNA"/>
</dbReference>
<keyword evidence="1" id="KW-0472">Membrane</keyword>
<feature type="transmembrane region" description="Helical" evidence="1">
    <location>
        <begin position="144"/>
        <end position="161"/>
    </location>
</feature>
<proteinExistence type="predicted"/>
<evidence type="ECO:0000313" key="2">
    <source>
        <dbReference type="EMBL" id="QNO53717.1"/>
    </source>
</evidence>
<gene>
    <name evidence="2" type="ORF">ONPGGGGH_00015</name>
</gene>
<sequence length="162" mass="18755">MQEETEKRDYLIYELIVDRFRLEWQRIDDLDRKASGIIGFVGLIVSLQAGLGGFLLKEVPRTYEFYVPLCTLFLSGIILLMCSILCGLGAYNIKLFKVVPETGHLIEEYAKKDRSRINILRIYSQEFSKAVIENEAKNNKKADFIKIGFLFLILGIFLLFYL</sequence>
<protein>
    <submittedName>
        <fullName evidence="2">Uncharacterized protein</fullName>
    </submittedName>
</protein>
<evidence type="ECO:0000256" key="1">
    <source>
        <dbReference type="SAM" id="Phobius"/>
    </source>
</evidence>
<keyword evidence="1" id="KW-0812">Transmembrane</keyword>
<organism evidence="2">
    <name type="scientific">Candidatus Methanophagaceae archaeon ANME-1 ERB6</name>
    <dbReference type="NCBI Taxonomy" id="2759912"/>
    <lineage>
        <taxon>Archaea</taxon>
        <taxon>Methanobacteriati</taxon>
        <taxon>Methanobacteriota</taxon>
        <taxon>Stenosarchaea group</taxon>
        <taxon>Methanomicrobia</taxon>
        <taxon>Candidatus Methanophagales</taxon>
        <taxon>Candidatus Methanophagaceae</taxon>
    </lineage>
</organism>
<name>A0A7G9Z0D3_9EURY</name>
<feature type="transmembrane region" description="Helical" evidence="1">
    <location>
        <begin position="66"/>
        <end position="91"/>
    </location>
</feature>
<reference evidence="2" key="1">
    <citation type="submission" date="2020-06" db="EMBL/GenBank/DDBJ databases">
        <title>Unique genomic features of the anaerobic methanotrophic archaea.</title>
        <authorList>
            <person name="Chadwick G.L."/>
            <person name="Skennerton C.T."/>
            <person name="Laso-Perez R."/>
            <person name="Leu A.O."/>
            <person name="Speth D.R."/>
            <person name="Yu H."/>
            <person name="Morgan-Lang C."/>
            <person name="Hatzenpichler R."/>
            <person name="Goudeau D."/>
            <person name="Malmstrom R."/>
            <person name="Brazelton W.J."/>
            <person name="Woyke T."/>
            <person name="Hallam S.J."/>
            <person name="Tyson G.W."/>
            <person name="Wegener G."/>
            <person name="Boetius A."/>
            <person name="Orphan V."/>
        </authorList>
    </citation>
    <scope>NUCLEOTIDE SEQUENCE</scope>
</reference>
<keyword evidence="1" id="KW-1133">Transmembrane helix</keyword>
<accession>A0A7G9Z0D3</accession>